<comment type="caution">
    <text evidence="1">The sequence shown here is derived from an EMBL/GenBank/DDBJ whole genome shotgun (WGS) entry which is preliminary data.</text>
</comment>
<keyword evidence="2" id="KW-1185">Reference proteome</keyword>
<name>A0ABP9U8Q0_9DEIO</name>
<reference evidence="1 2" key="1">
    <citation type="submission" date="2024-02" db="EMBL/GenBank/DDBJ databases">
        <title>Deinococcus caeni NBRC 101312.</title>
        <authorList>
            <person name="Ichikawa N."/>
            <person name="Katano-Makiyama Y."/>
            <person name="Hidaka K."/>
        </authorList>
    </citation>
    <scope>NUCLEOTIDE SEQUENCE [LARGE SCALE GENOMIC DNA]</scope>
    <source>
        <strain evidence="1 2">NBRC 101312</strain>
    </source>
</reference>
<dbReference type="Proteomes" id="UP001423409">
    <property type="component" value="Unassembled WGS sequence"/>
</dbReference>
<accession>A0ABP9U8Q0</accession>
<evidence type="ECO:0000313" key="1">
    <source>
        <dbReference type="EMBL" id="GAA5438697.1"/>
    </source>
</evidence>
<dbReference type="InterPro" id="IPR026349">
    <property type="entry name" value="CHP04255"/>
</dbReference>
<dbReference type="EMBL" id="BAABQU010000002">
    <property type="protein sequence ID" value="GAA5438697.1"/>
    <property type="molecule type" value="Genomic_DNA"/>
</dbReference>
<proteinExistence type="predicted"/>
<protein>
    <recommendedName>
        <fullName evidence="3">TIGR04255 family protein</fullName>
    </recommendedName>
</protein>
<organism evidence="1 2">
    <name type="scientific">Deinococcus caeni</name>
    <dbReference type="NCBI Taxonomy" id="569127"/>
    <lineage>
        <taxon>Bacteria</taxon>
        <taxon>Thermotogati</taxon>
        <taxon>Deinococcota</taxon>
        <taxon>Deinococci</taxon>
        <taxon>Deinococcales</taxon>
        <taxon>Deinococcaceae</taxon>
        <taxon>Deinococcus</taxon>
    </lineage>
</organism>
<evidence type="ECO:0008006" key="3">
    <source>
        <dbReference type="Google" id="ProtNLM"/>
    </source>
</evidence>
<sequence>MNNHDINIHPKLSKPIVYEVEFQLQIEETTNLKDDLLSITTALKDSFPKVQKKHSRAIRVPINKDSGEFEYKDLDFDDDEHFVRFISEDGGKILSLSQKSIVFLYSHGDWRWEDIREYLLNGLSSIQLSTRMVPTSAALIYRNRIDWQEKVHEKYISPWLMPDIHSQSPFGVPIGAGASRAFGDIGEFLAVEVTFPMADENGDEYLHIEFQSFSEIPTDSSTMSDILYKIEYMHDSIYNLFRYSTTEKFMEDHR</sequence>
<gene>
    <name evidence="1" type="ORF">Dcae01_00186</name>
</gene>
<dbReference type="NCBIfam" id="TIGR04255">
    <property type="entry name" value="sporadTIGR04255"/>
    <property type="match status" value="1"/>
</dbReference>
<evidence type="ECO:0000313" key="2">
    <source>
        <dbReference type="Proteomes" id="UP001423409"/>
    </source>
</evidence>
<dbReference type="RefSeq" id="WP_345440633.1">
    <property type="nucleotide sequence ID" value="NZ_BAABQU010000002.1"/>
</dbReference>